<feature type="domain" description="N-acetyltransferase" evidence="3">
    <location>
        <begin position="187"/>
        <end position="331"/>
    </location>
</feature>
<gene>
    <name evidence="4" type="ORF">MLIT_52150</name>
</gene>
<dbReference type="Pfam" id="PF00583">
    <property type="entry name" value="Acetyltransf_1"/>
    <property type="match status" value="1"/>
</dbReference>
<dbReference type="InterPro" id="IPR016181">
    <property type="entry name" value="Acyl_CoA_acyltransferase"/>
</dbReference>
<dbReference type="SUPFAM" id="SSF55729">
    <property type="entry name" value="Acyl-CoA N-acyltransferases (Nat)"/>
    <property type="match status" value="1"/>
</dbReference>
<evidence type="ECO:0000259" key="3">
    <source>
        <dbReference type="PROSITE" id="PS51186"/>
    </source>
</evidence>
<evidence type="ECO:0000313" key="5">
    <source>
        <dbReference type="Proteomes" id="UP000466607"/>
    </source>
</evidence>
<accession>A0AAD1IXK9</accession>
<dbReference type="GO" id="GO:0016747">
    <property type="term" value="F:acyltransferase activity, transferring groups other than amino-acyl groups"/>
    <property type="evidence" value="ECO:0007669"/>
    <property type="project" value="InterPro"/>
</dbReference>
<sequence length="331" mass="36484">MTLADHPIVGAWSVTPVTTHHHAPIADFLATTPGLGGRKFAADSRDVAEQLDGAYPDATVVVRDTVGRVRGYAALHPPHGTQPEIIADFVFDPDSPPNVIDDIVAATVRGFAAVARDIDGAFLRTFISTDQQPVIDALIRHGAVREGEFIRTRKPLHGESREALATAHLDGLTVLAWSEVIDRGLSEEVRRLQYDTFLEHFGNMSKTPEAWEHHLHSRAFTPDFSVAAVDHSGEVVGYVLGSTYTSGTAQSEERSAHTDYIGVRRDQRQRGIAELLLRKIWLAALRRGLSLASLGTDIHNRSNAHLLYRRLGYVTVEEQFAYRIDTSEEAV</sequence>
<protein>
    <submittedName>
        <fullName evidence="4">GNAT family acetyltransferase</fullName>
    </submittedName>
</protein>
<dbReference type="InterPro" id="IPR000182">
    <property type="entry name" value="GNAT_dom"/>
</dbReference>
<dbReference type="RefSeq" id="WP_134056096.1">
    <property type="nucleotide sequence ID" value="NZ_AP022586.1"/>
</dbReference>
<dbReference type="EMBL" id="AP022586">
    <property type="protein sequence ID" value="BBY19623.1"/>
    <property type="molecule type" value="Genomic_DNA"/>
</dbReference>
<evidence type="ECO:0000256" key="1">
    <source>
        <dbReference type="ARBA" id="ARBA00022679"/>
    </source>
</evidence>
<dbReference type="PANTHER" id="PTHR43877">
    <property type="entry name" value="AMINOALKYLPHOSPHONATE N-ACETYLTRANSFERASE-RELATED-RELATED"/>
    <property type="match status" value="1"/>
</dbReference>
<keyword evidence="5" id="KW-1185">Reference proteome</keyword>
<reference evidence="4 5" key="1">
    <citation type="journal article" date="2019" name="Emerg. Microbes Infect.">
        <title>Comprehensive subspecies identification of 175 nontuberculous mycobacteria species based on 7547 genomic profiles.</title>
        <authorList>
            <person name="Matsumoto Y."/>
            <person name="Kinjo T."/>
            <person name="Motooka D."/>
            <person name="Nabeya D."/>
            <person name="Jung N."/>
            <person name="Uechi K."/>
            <person name="Horii T."/>
            <person name="Iida T."/>
            <person name="Fujita J."/>
            <person name="Nakamura S."/>
        </authorList>
    </citation>
    <scope>NUCLEOTIDE SEQUENCE [LARGE SCALE GENOMIC DNA]</scope>
    <source>
        <strain evidence="4 5">JCM 17423</strain>
    </source>
</reference>
<dbReference type="PROSITE" id="PS51186">
    <property type="entry name" value="GNAT"/>
    <property type="match status" value="1"/>
</dbReference>
<dbReference type="CDD" id="cd04301">
    <property type="entry name" value="NAT_SF"/>
    <property type="match status" value="1"/>
</dbReference>
<name>A0AAD1IXK9_9MYCO</name>
<keyword evidence="2" id="KW-0012">Acyltransferase</keyword>
<keyword evidence="1" id="KW-0808">Transferase</keyword>
<organism evidence="4 5">
    <name type="scientific">Mycolicibacterium litorale</name>
    <dbReference type="NCBI Taxonomy" id="758802"/>
    <lineage>
        <taxon>Bacteria</taxon>
        <taxon>Bacillati</taxon>
        <taxon>Actinomycetota</taxon>
        <taxon>Actinomycetes</taxon>
        <taxon>Mycobacteriales</taxon>
        <taxon>Mycobacteriaceae</taxon>
        <taxon>Mycolicibacterium</taxon>
    </lineage>
</organism>
<dbReference type="InterPro" id="IPR050832">
    <property type="entry name" value="Bact_Acetyltransf"/>
</dbReference>
<evidence type="ECO:0000313" key="4">
    <source>
        <dbReference type="EMBL" id="BBY19623.1"/>
    </source>
</evidence>
<evidence type="ECO:0000256" key="2">
    <source>
        <dbReference type="ARBA" id="ARBA00023315"/>
    </source>
</evidence>
<dbReference type="Proteomes" id="UP000466607">
    <property type="component" value="Chromosome"/>
</dbReference>
<proteinExistence type="predicted"/>
<dbReference type="Gene3D" id="3.40.630.30">
    <property type="match status" value="1"/>
</dbReference>
<dbReference type="AlphaFoldDB" id="A0AAD1IXK9"/>